<evidence type="ECO:0000259" key="1">
    <source>
        <dbReference type="Pfam" id="PF07819"/>
    </source>
</evidence>
<dbReference type="SUPFAM" id="SSF53474">
    <property type="entry name" value="alpha/beta-Hydrolases"/>
    <property type="match status" value="1"/>
</dbReference>
<sequence>MKKHPVNKKGAAVKTISRTSGGLARLATLLGGEITDTVQEMHGAIAHPFNRGRLPATLVYDMIRYGFRQAGNAVHLLQNATQGETPAAGHPDLQSIVNGVFGQLLAARDSHYALPMTMLPGPPSLERSTLVLMVHGLCLNEGCWDNPAASDFQRWAGPALDAHTRTLRYNTGLHISENGRDLADLLAATALPERVVLVGHSMGGLVARSALHQGRARGDAWVDKVSHLACLGAPHQGAMLERLGNQANRLLGLTPYSRPLMRLGNLRSDGIRDLRFGYVVEDQWRDRPLDEPRPSLKVPLDDRVEQLFLAGSLSEEGNDAPVGDWLVRVDSALAERLYPDAANLTRRLLHRLGHMAMLEDPRTYDCLKEWLLAR</sequence>
<proteinExistence type="predicted"/>
<protein>
    <submittedName>
        <fullName evidence="2">Alpha/beta hydrolase</fullName>
    </submittedName>
</protein>
<dbReference type="Proteomes" id="UP000739180">
    <property type="component" value="Unassembled WGS sequence"/>
</dbReference>
<organism evidence="2 3">
    <name type="scientific">Alloalcanivorax gelatiniphagus</name>
    <dbReference type="NCBI Taxonomy" id="1194167"/>
    <lineage>
        <taxon>Bacteria</taxon>
        <taxon>Pseudomonadati</taxon>
        <taxon>Pseudomonadota</taxon>
        <taxon>Gammaproteobacteria</taxon>
        <taxon>Oceanospirillales</taxon>
        <taxon>Alcanivoracaceae</taxon>
        <taxon>Alloalcanivorax</taxon>
    </lineage>
</organism>
<keyword evidence="3" id="KW-1185">Reference proteome</keyword>
<dbReference type="InterPro" id="IPR029058">
    <property type="entry name" value="AB_hydrolase_fold"/>
</dbReference>
<keyword evidence="2" id="KW-0378">Hydrolase</keyword>
<dbReference type="Pfam" id="PF07819">
    <property type="entry name" value="PGAP1"/>
    <property type="match status" value="1"/>
</dbReference>
<gene>
    <name evidence="2" type="ORF">FGS76_14880</name>
</gene>
<feature type="domain" description="GPI inositol-deacylase PGAP1-like alpha/beta" evidence="1">
    <location>
        <begin position="188"/>
        <end position="241"/>
    </location>
</feature>
<name>A0ABY2XI98_9GAMM</name>
<dbReference type="EMBL" id="VCQT01000044">
    <property type="protein sequence ID" value="TMW11490.1"/>
    <property type="molecule type" value="Genomic_DNA"/>
</dbReference>
<reference evidence="2 3" key="1">
    <citation type="submission" date="2019-05" db="EMBL/GenBank/DDBJ databases">
        <title>Genome of Alcanivorax gelatiniphagus, an oil degrading marine bacteria.</title>
        <authorList>
            <person name="Kwon K.K."/>
        </authorList>
    </citation>
    <scope>NUCLEOTIDE SEQUENCE [LARGE SCALE GENOMIC DNA]</scope>
    <source>
        <strain evidence="2 3">MEBiC 08158</strain>
    </source>
</reference>
<accession>A0ABY2XI98</accession>
<evidence type="ECO:0000313" key="3">
    <source>
        <dbReference type="Proteomes" id="UP000739180"/>
    </source>
</evidence>
<dbReference type="InterPro" id="IPR012908">
    <property type="entry name" value="PGAP1-ab_dom-like"/>
</dbReference>
<dbReference type="GO" id="GO:0016787">
    <property type="term" value="F:hydrolase activity"/>
    <property type="evidence" value="ECO:0007669"/>
    <property type="project" value="UniProtKB-KW"/>
</dbReference>
<comment type="caution">
    <text evidence="2">The sequence shown here is derived from an EMBL/GenBank/DDBJ whole genome shotgun (WGS) entry which is preliminary data.</text>
</comment>
<evidence type="ECO:0000313" key="2">
    <source>
        <dbReference type="EMBL" id="TMW11490.1"/>
    </source>
</evidence>
<dbReference type="Gene3D" id="3.40.50.1820">
    <property type="entry name" value="alpha/beta hydrolase"/>
    <property type="match status" value="1"/>
</dbReference>